<evidence type="ECO:0000313" key="2">
    <source>
        <dbReference type="Proteomes" id="UP000076744"/>
    </source>
</evidence>
<keyword evidence="2" id="KW-1185">Reference proteome</keyword>
<evidence type="ECO:0000313" key="1">
    <source>
        <dbReference type="EMBL" id="OAA71447.1"/>
    </source>
</evidence>
<accession>A0A168CJA1</accession>
<reference evidence="1 2" key="1">
    <citation type="journal article" date="2016" name="Genome Biol. Evol.">
        <title>Divergent and convergent evolution of fungal pathogenicity.</title>
        <authorList>
            <person name="Shang Y."/>
            <person name="Xiao G."/>
            <person name="Zheng P."/>
            <person name="Cen K."/>
            <person name="Zhan S."/>
            <person name="Wang C."/>
        </authorList>
    </citation>
    <scope>NUCLEOTIDE SEQUENCE [LARGE SCALE GENOMIC DNA]</scope>
    <source>
        <strain evidence="1 2">ARSEF 2679</strain>
    </source>
</reference>
<organism evidence="1 2">
    <name type="scientific">Cordyceps fumosorosea (strain ARSEF 2679)</name>
    <name type="common">Isaria fumosorosea</name>
    <dbReference type="NCBI Taxonomy" id="1081104"/>
    <lineage>
        <taxon>Eukaryota</taxon>
        <taxon>Fungi</taxon>
        <taxon>Dikarya</taxon>
        <taxon>Ascomycota</taxon>
        <taxon>Pezizomycotina</taxon>
        <taxon>Sordariomycetes</taxon>
        <taxon>Hypocreomycetidae</taxon>
        <taxon>Hypocreales</taxon>
        <taxon>Cordycipitaceae</taxon>
        <taxon>Cordyceps</taxon>
    </lineage>
</organism>
<dbReference type="Proteomes" id="UP000076744">
    <property type="component" value="Unassembled WGS sequence"/>
</dbReference>
<proteinExistence type="predicted"/>
<sequence length="252" mass="28294">MSQVSRTSRWDDFVLLAVVPLGTTGRLQWSARNLARRFQKRGWDLEFQTLDLETGQASDGQCFLEPRPQSQVEQWLNATQPWLDDFNTAKDLPFTLADEVLKDNRFNNGTDMLMIRFGIDDDLQYYGKPISKTEFRHGKDPRDASVPHTLAVIATMTPAAPNKISTPEIAALVALASDIVVDPKFHQHTIIPTIRYHRACPGLFYFSDVAGKPQQILPATWVACRRADGEHNAVDVTFIVAQSAVFGFVGDF</sequence>
<dbReference type="EMBL" id="AZHB01000003">
    <property type="protein sequence ID" value="OAA71447.1"/>
    <property type="molecule type" value="Genomic_DNA"/>
</dbReference>
<protein>
    <submittedName>
        <fullName evidence="1">Uncharacterized protein</fullName>
    </submittedName>
</protein>
<name>A0A168CJA1_CORFA</name>
<dbReference type="GeneID" id="30018290"/>
<dbReference type="RefSeq" id="XP_018707328.1">
    <property type="nucleotide sequence ID" value="XM_018845605.1"/>
</dbReference>
<comment type="caution">
    <text evidence="1">The sequence shown here is derived from an EMBL/GenBank/DDBJ whole genome shotgun (WGS) entry which is preliminary data.</text>
</comment>
<dbReference type="AlphaFoldDB" id="A0A168CJA1"/>
<gene>
    <name evidence="1" type="ORF">ISF_01998</name>
</gene>